<reference evidence="4" key="2">
    <citation type="submission" date="2025-09" db="UniProtKB">
        <authorList>
            <consortium name="Ensembl"/>
        </authorList>
    </citation>
    <scope>IDENTIFICATION</scope>
</reference>
<dbReference type="Proteomes" id="UP000261620">
    <property type="component" value="Unplaced"/>
</dbReference>
<dbReference type="PANTHER" id="PTHR11905">
    <property type="entry name" value="ADAM A DISINTEGRIN AND METALLOPROTEASE DOMAIN"/>
    <property type="match status" value="1"/>
</dbReference>
<evidence type="ECO:0000256" key="2">
    <source>
        <dbReference type="PROSITE-ProRule" id="PRU00068"/>
    </source>
</evidence>
<dbReference type="SUPFAM" id="SSF57552">
    <property type="entry name" value="Blood coagulation inhibitor (disintegrin)"/>
    <property type="match status" value="1"/>
</dbReference>
<accession>A0A3Q3WPU3</accession>
<dbReference type="GO" id="GO:0022407">
    <property type="term" value="P:regulation of cell-cell adhesion"/>
    <property type="evidence" value="ECO:0007669"/>
    <property type="project" value="TreeGrafter"/>
</dbReference>
<organism evidence="4 5">
    <name type="scientific">Mola mola</name>
    <name type="common">Ocean sunfish</name>
    <name type="synonym">Tetraodon mola</name>
    <dbReference type="NCBI Taxonomy" id="94237"/>
    <lineage>
        <taxon>Eukaryota</taxon>
        <taxon>Metazoa</taxon>
        <taxon>Chordata</taxon>
        <taxon>Craniata</taxon>
        <taxon>Vertebrata</taxon>
        <taxon>Euteleostomi</taxon>
        <taxon>Actinopterygii</taxon>
        <taxon>Neopterygii</taxon>
        <taxon>Teleostei</taxon>
        <taxon>Neoteleostei</taxon>
        <taxon>Acanthomorphata</taxon>
        <taxon>Eupercaria</taxon>
        <taxon>Tetraodontiformes</taxon>
        <taxon>Molidae</taxon>
        <taxon>Mola</taxon>
    </lineage>
</organism>
<protein>
    <recommendedName>
        <fullName evidence="3">Disintegrin domain-containing protein</fullName>
    </recommendedName>
</protein>
<keyword evidence="5" id="KW-1185">Reference proteome</keyword>
<name>A0A3Q3WPU3_MOLML</name>
<dbReference type="InterPro" id="IPR018358">
    <property type="entry name" value="Disintegrin_CS"/>
</dbReference>
<reference evidence="4" key="1">
    <citation type="submission" date="2025-08" db="UniProtKB">
        <authorList>
            <consortium name="Ensembl"/>
        </authorList>
    </citation>
    <scope>IDENTIFICATION</scope>
</reference>
<dbReference type="SMART" id="SM00050">
    <property type="entry name" value="DISIN"/>
    <property type="match status" value="1"/>
</dbReference>
<keyword evidence="1 2" id="KW-1015">Disulfide bond</keyword>
<dbReference type="Gene3D" id="4.10.70.10">
    <property type="entry name" value="Disintegrin domain"/>
    <property type="match status" value="1"/>
</dbReference>
<dbReference type="PROSITE" id="PS00427">
    <property type="entry name" value="DISINTEGRIN_1"/>
    <property type="match status" value="1"/>
</dbReference>
<dbReference type="Ensembl" id="ENSMMOT00000014667.1">
    <property type="protein sequence ID" value="ENSMMOP00000014432.1"/>
    <property type="gene ID" value="ENSMMOG00000011037.1"/>
</dbReference>
<dbReference type="GO" id="GO:0002693">
    <property type="term" value="P:positive regulation of cellular extravasation"/>
    <property type="evidence" value="ECO:0007669"/>
    <property type="project" value="TreeGrafter"/>
</dbReference>
<sequence>MISPRIIANDGPVCGNAFLEPGEECDCGTVEECKNPCCNATTCKLSAGAQCAAGECCHNCQLKVTGSVCRPKTGDCDLPEYCTGFSASCPADAYSQNGLPCNSGRGYCYNGQCPSQQQHCKRLWGPGKPVDCRDFSKHGFMSNRSLLIGSFLFRLCSDAEVFCGTLFCSGEDNYPADLAMVPIGTKCGNNMVCYNQRCQDMRNLKVYGTDSCSAKCSNHGVRNS</sequence>
<dbReference type="PANTHER" id="PTHR11905:SF20">
    <property type="entry name" value="DISINTEGRIN AND METALLOPROTEINASE DOMAIN-CONTAINING PROTEIN 8"/>
    <property type="match status" value="1"/>
</dbReference>
<proteinExistence type="predicted"/>
<dbReference type="InterPro" id="IPR006586">
    <property type="entry name" value="ADAM_Cys-rich"/>
</dbReference>
<dbReference type="InterPro" id="IPR036436">
    <property type="entry name" value="Disintegrin_dom_sf"/>
</dbReference>
<evidence type="ECO:0000256" key="1">
    <source>
        <dbReference type="ARBA" id="ARBA00023157"/>
    </source>
</evidence>
<feature type="domain" description="Disintegrin" evidence="3">
    <location>
        <begin position="11"/>
        <end position="97"/>
    </location>
</feature>
<dbReference type="GO" id="GO:0051044">
    <property type="term" value="P:positive regulation of membrane protein ectodomain proteolysis"/>
    <property type="evidence" value="ECO:0007669"/>
    <property type="project" value="TreeGrafter"/>
</dbReference>
<feature type="disulfide bond" evidence="2">
    <location>
        <begin position="69"/>
        <end position="89"/>
    </location>
</feature>
<dbReference type="PROSITE" id="PS50214">
    <property type="entry name" value="DISINTEGRIN_2"/>
    <property type="match status" value="1"/>
</dbReference>
<dbReference type="InterPro" id="IPR001762">
    <property type="entry name" value="Disintegrin_dom"/>
</dbReference>
<dbReference type="PRINTS" id="PR00289">
    <property type="entry name" value="DISINTEGRIN"/>
</dbReference>
<dbReference type="SMART" id="SM00608">
    <property type="entry name" value="ACR"/>
    <property type="match status" value="1"/>
</dbReference>
<evidence type="ECO:0000259" key="3">
    <source>
        <dbReference type="PROSITE" id="PS50214"/>
    </source>
</evidence>
<dbReference type="Pfam" id="PF00200">
    <property type="entry name" value="Disintegrin"/>
    <property type="match status" value="1"/>
</dbReference>
<dbReference type="Pfam" id="PF08516">
    <property type="entry name" value="ADAM_CR"/>
    <property type="match status" value="1"/>
</dbReference>
<dbReference type="Gene3D" id="3.40.1620.60">
    <property type="match status" value="1"/>
</dbReference>
<dbReference type="GO" id="GO:0050839">
    <property type="term" value="F:cell adhesion molecule binding"/>
    <property type="evidence" value="ECO:0007669"/>
    <property type="project" value="TreeGrafter"/>
</dbReference>
<evidence type="ECO:0000313" key="5">
    <source>
        <dbReference type="Proteomes" id="UP000261620"/>
    </source>
</evidence>
<dbReference type="GO" id="GO:0006954">
    <property type="term" value="P:inflammatory response"/>
    <property type="evidence" value="ECO:0007669"/>
    <property type="project" value="TreeGrafter"/>
</dbReference>
<dbReference type="AlphaFoldDB" id="A0A3Q3WPU3"/>
<evidence type="ECO:0000313" key="4">
    <source>
        <dbReference type="Ensembl" id="ENSMMOP00000014432.1"/>
    </source>
</evidence>